<gene>
    <name evidence="1" type="ORF">CLOSTMETH_01584</name>
</gene>
<comment type="caution">
    <text evidence="1">The sequence shown here is derived from an EMBL/GenBank/DDBJ whole genome shotgun (WGS) entry which is preliminary data.</text>
</comment>
<accession>C0ECL3</accession>
<dbReference type="EMBL" id="ACEC01000052">
    <property type="protein sequence ID" value="EEG30829.1"/>
    <property type="molecule type" value="Genomic_DNA"/>
</dbReference>
<organism evidence="1 2">
    <name type="scientific">[Clostridium] methylpentosum DSM 5476</name>
    <dbReference type="NCBI Taxonomy" id="537013"/>
    <lineage>
        <taxon>Bacteria</taxon>
        <taxon>Bacillati</taxon>
        <taxon>Bacillota</taxon>
        <taxon>Clostridia</taxon>
        <taxon>Eubacteriales</taxon>
        <taxon>Oscillospiraceae</taxon>
        <taxon>Oscillospiraceae incertae sedis</taxon>
    </lineage>
</organism>
<dbReference type="AlphaFoldDB" id="C0ECL3"/>
<keyword evidence="2" id="KW-1185">Reference proteome</keyword>
<dbReference type="STRING" id="537013.CLOSTMETH_01584"/>
<dbReference type="HOGENOM" id="CLU_3268108_0_0_9"/>
<dbReference type="Proteomes" id="UP000003340">
    <property type="component" value="Unassembled WGS sequence"/>
</dbReference>
<sequence length="41" mass="4726">MFTIIGFDSRSTSWQFSRTGCRETQDFFTKKATAASVKKFL</sequence>
<evidence type="ECO:0000313" key="1">
    <source>
        <dbReference type="EMBL" id="EEG30829.1"/>
    </source>
</evidence>
<reference evidence="1 2" key="1">
    <citation type="submission" date="2009-01" db="EMBL/GenBank/DDBJ databases">
        <authorList>
            <person name="Fulton L."/>
            <person name="Clifton S."/>
            <person name="Fulton B."/>
            <person name="Xu J."/>
            <person name="Minx P."/>
            <person name="Pepin K.H."/>
            <person name="Johnson M."/>
            <person name="Bhonagiri V."/>
            <person name="Nash W.E."/>
            <person name="Mardis E.R."/>
            <person name="Wilson R.K."/>
        </authorList>
    </citation>
    <scope>NUCLEOTIDE SEQUENCE [LARGE SCALE GENOMIC DNA]</scope>
    <source>
        <strain evidence="1 2">DSM 5476</strain>
    </source>
</reference>
<evidence type="ECO:0000313" key="2">
    <source>
        <dbReference type="Proteomes" id="UP000003340"/>
    </source>
</evidence>
<name>C0ECL3_9FIRM</name>
<proteinExistence type="predicted"/>
<protein>
    <submittedName>
        <fullName evidence="1">Uncharacterized protein</fullName>
    </submittedName>
</protein>
<reference evidence="1 2" key="2">
    <citation type="submission" date="2009-02" db="EMBL/GenBank/DDBJ databases">
        <title>Draft genome sequence of Clostridium methylpentosum (DSM 5476).</title>
        <authorList>
            <person name="Sudarsanam P."/>
            <person name="Ley R."/>
            <person name="Guruge J."/>
            <person name="Turnbaugh P.J."/>
            <person name="Mahowald M."/>
            <person name="Liep D."/>
            <person name="Gordon J."/>
        </authorList>
    </citation>
    <scope>NUCLEOTIDE SEQUENCE [LARGE SCALE GENOMIC DNA]</scope>
    <source>
        <strain evidence="1 2">DSM 5476</strain>
    </source>
</reference>